<dbReference type="GO" id="GO:0005737">
    <property type="term" value="C:cytoplasm"/>
    <property type="evidence" value="ECO:0007669"/>
    <property type="project" value="TreeGrafter"/>
</dbReference>
<dbReference type="AlphaFoldDB" id="A0A3B0XY30"/>
<dbReference type="PANTHER" id="PTHR45982">
    <property type="entry name" value="REGULATOR OF CHROMOSOME CONDENSATION"/>
    <property type="match status" value="1"/>
</dbReference>
<dbReference type="Gene3D" id="2.130.10.30">
    <property type="entry name" value="Regulator of chromosome condensation 1/beta-lactamase-inhibitor protein II"/>
    <property type="match status" value="2"/>
</dbReference>
<gene>
    <name evidence="1" type="ORF">MNBD_GAMMA10-351</name>
</gene>
<dbReference type="InterPro" id="IPR051553">
    <property type="entry name" value="Ran_GTPase-activating"/>
</dbReference>
<name>A0A3B0XY30_9ZZZZ</name>
<reference evidence="1" key="1">
    <citation type="submission" date="2018-06" db="EMBL/GenBank/DDBJ databases">
        <authorList>
            <person name="Zhirakovskaya E."/>
        </authorList>
    </citation>
    <scope>NUCLEOTIDE SEQUENCE</scope>
</reference>
<protein>
    <recommendedName>
        <fullName evidence="2">BNR repeat domain protein</fullName>
    </recommendedName>
</protein>
<evidence type="ECO:0000313" key="1">
    <source>
        <dbReference type="EMBL" id="VAW69043.1"/>
    </source>
</evidence>
<dbReference type="GO" id="GO:0005085">
    <property type="term" value="F:guanyl-nucleotide exchange factor activity"/>
    <property type="evidence" value="ECO:0007669"/>
    <property type="project" value="TreeGrafter"/>
</dbReference>
<proteinExistence type="predicted"/>
<dbReference type="PANTHER" id="PTHR45982:SF1">
    <property type="entry name" value="REGULATOR OF CHROMOSOME CONDENSATION"/>
    <property type="match status" value="1"/>
</dbReference>
<dbReference type="SUPFAM" id="SSF50985">
    <property type="entry name" value="RCC1/BLIP-II"/>
    <property type="match status" value="1"/>
</dbReference>
<accession>A0A3B0XY30</accession>
<dbReference type="Pfam" id="PF13540">
    <property type="entry name" value="RCC1_2"/>
    <property type="match status" value="1"/>
</dbReference>
<dbReference type="EMBL" id="UOFJ01000389">
    <property type="protein sequence ID" value="VAW69043.1"/>
    <property type="molecule type" value="Genomic_DNA"/>
</dbReference>
<dbReference type="InterPro" id="IPR000408">
    <property type="entry name" value="Reg_chr_condens"/>
</dbReference>
<dbReference type="PROSITE" id="PS50012">
    <property type="entry name" value="RCC1_3"/>
    <property type="match status" value="1"/>
</dbReference>
<evidence type="ECO:0008006" key="2">
    <source>
        <dbReference type="Google" id="ProtNLM"/>
    </source>
</evidence>
<organism evidence="1">
    <name type="scientific">hydrothermal vent metagenome</name>
    <dbReference type="NCBI Taxonomy" id="652676"/>
    <lineage>
        <taxon>unclassified sequences</taxon>
        <taxon>metagenomes</taxon>
        <taxon>ecological metagenomes</taxon>
    </lineage>
</organism>
<dbReference type="InterPro" id="IPR009091">
    <property type="entry name" value="RCC1/BLIP-II"/>
</dbReference>
<sequence>MKKYGFRKNLKNQLILIAYVFSGLIAINGIIDTAFAVEKPVINKAETSKSKTSKTGNHITVSIKNRIIKKLIAVNNAACVLLDNGKVYCWKEKATGRINLQNMLQVNLGENAVAEKIYGESVDMNEFDTGYHACAILSNNDIRCWGDYINDLFDFEAIFEKKSSTDNAPSEIPSFKIKDEIARKMDHPVKIITNAGVVCSISQNNKLFCPHQHLRFLNGKKDIVSAVFGEVLGCLHKASGEVDCYDMRGDTDKKAISVIFNDERLPKQFASRIIYTFGTCIIDSKNQLACWEGPYSNDIVFPYLYNIETKKMPLPDKSTSVNVQLAGTHACVLQSNGHVYCWGNNDKGQLGSVDEKTTTNETYSAFPGNRMVFSSGETLKSMALGYGFSCFHIDNKVECVGQMSEIPED</sequence>